<dbReference type="EMBL" id="VSSQ01110555">
    <property type="protein sequence ID" value="MPN48324.1"/>
    <property type="molecule type" value="Genomic_DNA"/>
</dbReference>
<sequence>MARHRALLQFRVSPVEVLAHAELQHRVAQKLQPLVVRLSLSVALDKRGMRQRRFQQGTVDKRIRKGFFQRFQRIDRLRHVAIPLCLYDVFDAA</sequence>
<proteinExistence type="predicted"/>
<name>A0A645IJ41_9ZZZZ</name>
<evidence type="ECO:0000313" key="1">
    <source>
        <dbReference type="EMBL" id="MPN48324.1"/>
    </source>
</evidence>
<dbReference type="AlphaFoldDB" id="A0A645IJ41"/>
<reference evidence="1" key="1">
    <citation type="submission" date="2019-08" db="EMBL/GenBank/DDBJ databases">
        <authorList>
            <person name="Kucharzyk K."/>
            <person name="Murdoch R.W."/>
            <person name="Higgins S."/>
            <person name="Loffler F."/>
        </authorList>
    </citation>
    <scope>NUCLEOTIDE SEQUENCE</scope>
</reference>
<protein>
    <submittedName>
        <fullName evidence="1">Uncharacterized protein</fullName>
    </submittedName>
</protein>
<gene>
    <name evidence="1" type="ORF">SDC9_195931</name>
</gene>
<organism evidence="1">
    <name type="scientific">bioreactor metagenome</name>
    <dbReference type="NCBI Taxonomy" id="1076179"/>
    <lineage>
        <taxon>unclassified sequences</taxon>
        <taxon>metagenomes</taxon>
        <taxon>ecological metagenomes</taxon>
    </lineage>
</organism>
<comment type="caution">
    <text evidence="1">The sequence shown here is derived from an EMBL/GenBank/DDBJ whole genome shotgun (WGS) entry which is preliminary data.</text>
</comment>
<accession>A0A645IJ41</accession>